<reference evidence="1 2" key="2">
    <citation type="submission" date="2007-04" db="EMBL/GenBank/DDBJ databases">
        <title>Draft genome sequence of Ruminococcus obeum (ATCC 29174).</title>
        <authorList>
            <person name="Sudarsanam P."/>
            <person name="Ley R."/>
            <person name="Guruge J."/>
            <person name="Turnbaugh P.J."/>
            <person name="Mahowald M."/>
            <person name="Liep D."/>
            <person name="Gordon J."/>
        </authorList>
    </citation>
    <scope>NUCLEOTIDE SEQUENCE [LARGE SCALE GENOMIC DNA]</scope>
    <source>
        <strain evidence="1 2">ATCC 29174</strain>
    </source>
</reference>
<accession>A5ZQP3</accession>
<name>A5ZQP3_9FIRM</name>
<evidence type="ECO:0000313" key="2">
    <source>
        <dbReference type="Proteomes" id="UP000006002"/>
    </source>
</evidence>
<sequence length="30" mass="3399">MNSYRCSAVLNMKIGFADFVGHLLIDLLEK</sequence>
<comment type="caution">
    <text evidence="1">The sequence shown here is derived from an EMBL/GenBank/DDBJ whole genome shotgun (WGS) entry which is preliminary data.</text>
</comment>
<evidence type="ECO:0000313" key="1">
    <source>
        <dbReference type="EMBL" id="EDM87899.1"/>
    </source>
</evidence>
<dbReference type="Proteomes" id="UP000006002">
    <property type="component" value="Unassembled WGS sequence"/>
</dbReference>
<dbReference type="AlphaFoldDB" id="A5ZQP3"/>
<gene>
    <name evidence="1" type="ORF">RUMOBE_01318</name>
</gene>
<dbReference type="EMBL" id="AAVO02000004">
    <property type="protein sequence ID" value="EDM87899.1"/>
    <property type="molecule type" value="Genomic_DNA"/>
</dbReference>
<organism evidence="1 2">
    <name type="scientific">Blautia obeum ATCC 29174</name>
    <dbReference type="NCBI Taxonomy" id="411459"/>
    <lineage>
        <taxon>Bacteria</taxon>
        <taxon>Bacillati</taxon>
        <taxon>Bacillota</taxon>
        <taxon>Clostridia</taxon>
        <taxon>Lachnospirales</taxon>
        <taxon>Lachnospiraceae</taxon>
        <taxon>Blautia</taxon>
    </lineage>
</organism>
<proteinExistence type="predicted"/>
<protein>
    <submittedName>
        <fullName evidence="1">Uncharacterized protein</fullName>
    </submittedName>
</protein>
<reference evidence="1 2" key="1">
    <citation type="submission" date="2007-03" db="EMBL/GenBank/DDBJ databases">
        <authorList>
            <person name="Fulton L."/>
            <person name="Clifton S."/>
            <person name="Fulton B."/>
            <person name="Xu J."/>
            <person name="Minx P."/>
            <person name="Pepin K.H."/>
            <person name="Johnson M."/>
            <person name="Thiruvilangam P."/>
            <person name="Bhonagiri V."/>
            <person name="Nash W.E."/>
            <person name="Mardis E.R."/>
            <person name="Wilson R.K."/>
        </authorList>
    </citation>
    <scope>NUCLEOTIDE SEQUENCE [LARGE SCALE GENOMIC DNA]</scope>
    <source>
        <strain evidence="1 2">ATCC 29174</strain>
    </source>
</reference>
<dbReference type="HOGENOM" id="CLU_3402348_0_0_9"/>